<gene>
    <name evidence="1" type="ORF">M501DRAFT_929566</name>
</gene>
<name>A0A9P4SFT8_9PEZI</name>
<dbReference type="EMBL" id="MU006091">
    <property type="protein sequence ID" value="KAF2841727.1"/>
    <property type="molecule type" value="Genomic_DNA"/>
</dbReference>
<dbReference type="OrthoDB" id="2851338at2759"/>
<dbReference type="Proteomes" id="UP000799429">
    <property type="component" value="Unassembled WGS sequence"/>
</dbReference>
<reference evidence="1" key="1">
    <citation type="journal article" date="2020" name="Stud. Mycol.">
        <title>101 Dothideomycetes genomes: a test case for predicting lifestyles and emergence of pathogens.</title>
        <authorList>
            <person name="Haridas S."/>
            <person name="Albert R."/>
            <person name="Binder M."/>
            <person name="Bloem J."/>
            <person name="Labutti K."/>
            <person name="Salamov A."/>
            <person name="Andreopoulos B."/>
            <person name="Baker S."/>
            <person name="Barry K."/>
            <person name="Bills G."/>
            <person name="Bluhm B."/>
            <person name="Cannon C."/>
            <person name="Castanera R."/>
            <person name="Culley D."/>
            <person name="Daum C."/>
            <person name="Ezra D."/>
            <person name="Gonzalez J."/>
            <person name="Henrissat B."/>
            <person name="Kuo A."/>
            <person name="Liang C."/>
            <person name="Lipzen A."/>
            <person name="Lutzoni F."/>
            <person name="Magnuson J."/>
            <person name="Mondo S."/>
            <person name="Nolan M."/>
            <person name="Ohm R."/>
            <person name="Pangilinan J."/>
            <person name="Park H.-J."/>
            <person name="Ramirez L."/>
            <person name="Alfaro M."/>
            <person name="Sun H."/>
            <person name="Tritt A."/>
            <person name="Yoshinaga Y."/>
            <person name="Zwiers L.-H."/>
            <person name="Turgeon B."/>
            <person name="Goodwin S."/>
            <person name="Spatafora J."/>
            <person name="Crous P."/>
            <person name="Grigoriev I."/>
        </authorList>
    </citation>
    <scope>NUCLEOTIDE SEQUENCE</scope>
    <source>
        <strain evidence="1">CBS 101060</strain>
    </source>
</reference>
<sequence>MPPTRTTYNGPALSGPGLIMSQSRLKPKSLLSTSAFNKWYNEVHIPDMVSTGICSHASRLECVDTDEQKPYLALYKIQDLSGIHGDKFRSIPMTHRTLPGGGNIHDMVEIDTRIYEWVQTFEKGPHDEAFSPTVMVASMAPQPGTEQDLDAWYRDEHNEQMSLEPGYIRTVRYKLIHQIRASDDTSPPAPSFLALHEFDVSNKLGKKVVPLEPMSGWTKRVLQSQERVEAGIFKNVKSWKGDARP</sequence>
<protein>
    <submittedName>
        <fullName evidence="1">Uncharacterized protein</fullName>
    </submittedName>
</protein>
<proteinExistence type="predicted"/>
<evidence type="ECO:0000313" key="2">
    <source>
        <dbReference type="Proteomes" id="UP000799429"/>
    </source>
</evidence>
<comment type="caution">
    <text evidence="1">The sequence shown here is derived from an EMBL/GenBank/DDBJ whole genome shotgun (WGS) entry which is preliminary data.</text>
</comment>
<accession>A0A9P4SFT8</accession>
<keyword evidence="2" id="KW-1185">Reference proteome</keyword>
<dbReference type="AlphaFoldDB" id="A0A9P4SFT8"/>
<evidence type="ECO:0000313" key="1">
    <source>
        <dbReference type="EMBL" id="KAF2841727.1"/>
    </source>
</evidence>
<organism evidence="1 2">
    <name type="scientific">Patellaria atrata CBS 101060</name>
    <dbReference type="NCBI Taxonomy" id="1346257"/>
    <lineage>
        <taxon>Eukaryota</taxon>
        <taxon>Fungi</taxon>
        <taxon>Dikarya</taxon>
        <taxon>Ascomycota</taxon>
        <taxon>Pezizomycotina</taxon>
        <taxon>Dothideomycetes</taxon>
        <taxon>Dothideomycetes incertae sedis</taxon>
        <taxon>Patellariales</taxon>
        <taxon>Patellariaceae</taxon>
        <taxon>Patellaria</taxon>
    </lineage>
</organism>